<feature type="signal peptide" evidence="1">
    <location>
        <begin position="1"/>
        <end position="24"/>
    </location>
</feature>
<reference evidence="2 3" key="1">
    <citation type="submission" date="2021-09" db="EMBL/GenBank/DDBJ databases">
        <title>Genomic insights and catalytic innovation underlie evolution of tropane alkaloids biosynthesis.</title>
        <authorList>
            <person name="Wang Y.-J."/>
            <person name="Tian T."/>
            <person name="Huang J.-P."/>
            <person name="Huang S.-X."/>
        </authorList>
    </citation>
    <scope>NUCLEOTIDE SEQUENCE [LARGE SCALE GENOMIC DNA]</scope>
    <source>
        <strain evidence="2">KIB-2018</strain>
        <tissue evidence="2">Leaf</tissue>
    </source>
</reference>
<dbReference type="Proteomes" id="UP001159364">
    <property type="component" value="Linkage Group LG11"/>
</dbReference>
<organism evidence="2 3">
    <name type="scientific">Erythroxylum novogranatense</name>
    <dbReference type="NCBI Taxonomy" id="1862640"/>
    <lineage>
        <taxon>Eukaryota</taxon>
        <taxon>Viridiplantae</taxon>
        <taxon>Streptophyta</taxon>
        <taxon>Embryophyta</taxon>
        <taxon>Tracheophyta</taxon>
        <taxon>Spermatophyta</taxon>
        <taxon>Magnoliopsida</taxon>
        <taxon>eudicotyledons</taxon>
        <taxon>Gunneridae</taxon>
        <taxon>Pentapetalae</taxon>
        <taxon>rosids</taxon>
        <taxon>fabids</taxon>
        <taxon>Malpighiales</taxon>
        <taxon>Erythroxylaceae</taxon>
        <taxon>Erythroxylum</taxon>
    </lineage>
</organism>
<evidence type="ECO:0000313" key="2">
    <source>
        <dbReference type="EMBL" id="KAJ8750072.1"/>
    </source>
</evidence>
<accession>A0AAV8SCZ7</accession>
<feature type="chain" id="PRO_5043395496" description="Pollen Ole e 1 allergen and extensin family protein" evidence="1">
    <location>
        <begin position="25"/>
        <end position="170"/>
    </location>
</feature>
<dbReference type="EMBL" id="JAIWQS010000011">
    <property type="protein sequence ID" value="KAJ8750072.1"/>
    <property type="molecule type" value="Genomic_DNA"/>
</dbReference>
<proteinExistence type="predicted"/>
<comment type="caution">
    <text evidence="2">The sequence shown here is derived from an EMBL/GenBank/DDBJ whole genome shotgun (WGS) entry which is preliminary data.</text>
</comment>
<evidence type="ECO:0008006" key="4">
    <source>
        <dbReference type="Google" id="ProtNLM"/>
    </source>
</evidence>
<name>A0AAV8SCZ7_9ROSI</name>
<evidence type="ECO:0000256" key="1">
    <source>
        <dbReference type="SAM" id="SignalP"/>
    </source>
</evidence>
<dbReference type="Pfam" id="PF01190">
    <property type="entry name" value="Pollen_Ole_e_1"/>
    <property type="match status" value="1"/>
</dbReference>
<dbReference type="AlphaFoldDB" id="A0AAV8SCZ7"/>
<gene>
    <name evidence="2" type="ORF">K2173_013987</name>
</gene>
<keyword evidence="1" id="KW-0732">Signal</keyword>
<sequence>MALRVIAFLLFALALSSWIKVTTCEVVKGKVSCLDCRTNYDFSGVKIQVKCGRVNKLATTGTDGSFDVEFPVRTSSETPKNCVAKLLGGPTKLYASRQNVVSKIVRSHDSNSYTISSPLAFSTTCLSSSGKCGGGQDIGSSKTVDLPLPREWGLAPSSYYVPFLPIIGIP</sequence>
<keyword evidence="3" id="KW-1185">Reference proteome</keyword>
<evidence type="ECO:0000313" key="3">
    <source>
        <dbReference type="Proteomes" id="UP001159364"/>
    </source>
</evidence>
<protein>
    <recommendedName>
        <fullName evidence="4">Pollen Ole e 1 allergen and extensin family protein</fullName>
    </recommendedName>
</protein>